<keyword evidence="1" id="KW-0732">Signal</keyword>
<evidence type="ECO:0000256" key="1">
    <source>
        <dbReference type="SAM" id="SignalP"/>
    </source>
</evidence>
<feature type="chain" id="PRO_5020611939" evidence="1">
    <location>
        <begin position="23"/>
        <end position="130"/>
    </location>
</feature>
<organism evidence="2 3">
    <name type="scientific">Ferrimonas aestuarii</name>
    <dbReference type="NCBI Taxonomy" id="2569539"/>
    <lineage>
        <taxon>Bacteria</taxon>
        <taxon>Pseudomonadati</taxon>
        <taxon>Pseudomonadota</taxon>
        <taxon>Gammaproteobacteria</taxon>
        <taxon>Alteromonadales</taxon>
        <taxon>Ferrimonadaceae</taxon>
        <taxon>Ferrimonas</taxon>
    </lineage>
</organism>
<reference evidence="2 3" key="1">
    <citation type="submission" date="2019-04" db="EMBL/GenBank/DDBJ databases">
        <authorList>
            <person name="Hwang J.C."/>
        </authorList>
    </citation>
    <scope>NUCLEOTIDE SEQUENCE [LARGE SCALE GENOMIC DNA]</scope>
    <source>
        <strain evidence="2 3">IMCC35002</strain>
    </source>
</reference>
<comment type="caution">
    <text evidence="2">The sequence shown here is derived from an EMBL/GenBank/DDBJ whole genome shotgun (WGS) entry which is preliminary data.</text>
</comment>
<name>A0A4U1BNB3_9GAMM</name>
<proteinExistence type="predicted"/>
<dbReference type="EMBL" id="SWCJ01000006">
    <property type="protein sequence ID" value="TKB55026.1"/>
    <property type="molecule type" value="Genomic_DNA"/>
</dbReference>
<dbReference type="Pfam" id="PF11456">
    <property type="entry name" value="DUF3019"/>
    <property type="match status" value="1"/>
</dbReference>
<keyword evidence="3" id="KW-1185">Reference proteome</keyword>
<accession>A0A4U1BNB3</accession>
<dbReference type="AlphaFoldDB" id="A0A4U1BNB3"/>
<evidence type="ECO:0000313" key="3">
    <source>
        <dbReference type="Proteomes" id="UP000305675"/>
    </source>
</evidence>
<feature type="signal peptide" evidence="1">
    <location>
        <begin position="1"/>
        <end position="22"/>
    </location>
</feature>
<evidence type="ECO:0000313" key="2">
    <source>
        <dbReference type="EMBL" id="TKB55026.1"/>
    </source>
</evidence>
<dbReference type="OrthoDB" id="5772660at2"/>
<protein>
    <submittedName>
        <fullName evidence="2">DUF3019 domain-containing protein</fullName>
    </submittedName>
</protein>
<dbReference type="Proteomes" id="UP000305675">
    <property type="component" value="Unassembled WGS sequence"/>
</dbReference>
<dbReference type="InterPro" id="IPR021559">
    <property type="entry name" value="DUF3019"/>
</dbReference>
<gene>
    <name evidence="2" type="ORF">FCL42_10720</name>
</gene>
<sequence>MMTLFIRSLWGTLLLLTMNAQATETQVHFTATPERCIALHKGQICYQDVEFSWKTPERGRYCLMQAQDRQQLLCWDGRNRQRYLLAFEGDKTTRYSLIREGENSPLAEVKVEVTWVYKAPRQSRSGWRLF</sequence>